<dbReference type="InterPro" id="IPR039606">
    <property type="entry name" value="Phytol/farnesol_kinase"/>
</dbReference>
<comment type="subcellular location">
    <subcellularLocation>
        <location evidence="1">Plastid</location>
        <location evidence="1">Chloroplast membrane</location>
        <topology evidence="1">Multi-pass membrane protein</topology>
    </subcellularLocation>
</comment>
<keyword evidence="6 14" id="KW-0812">Transmembrane</keyword>
<evidence type="ECO:0000256" key="5">
    <source>
        <dbReference type="ARBA" id="ARBA00022679"/>
    </source>
</evidence>
<evidence type="ECO:0000256" key="10">
    <source>
        <dbReference type="ARBA" id="ARBA00023136"/>
    </source>
</evidence>
<dbReference type="AlphaFoldDB" id="A0A0K9Q5X9"/>
<reference evidence="16" key="1">
    <citation type="journal article" date="2016" name="Nature">
        <title>The genome of the seagrass Zostera marina reveals angiosperm adaptation to the sea.</title>
        <authorList>
            <person name="Olsen J.L."/>
            <person name="Rouze P."/>
            <person name="Verhelst B."/>
            <person name="Lin Y.-C."/>
            <person name="Bayer T."/>
            <person name="Collen J."/>
            <person name="Dattolo E."/>
            <person name="De Paoli E."/>
            <person name="Dittami S."/>
            <person name="Maumus F."/>
            <person name="Michel G."/>
            <person name="Kersting A."/>
            <person name="Lauritano C."/>
            <person name="Lohaus R."/>
            <person name="Toepel M."/>
            <person name="Tonon T."/>
            <person name="Vanneste K."/>
            <person name="Amirebrahimi M."/>
            <person name="Brakel J."/>
            <person name="Bostroem C."/>
            <person name="Chovatia M."/>
            <person name="Grimwood J."/>
            <person name="Jenkins J.W."/>
            <person name="Jueterbock A."/>
            <person name="Mraz A."/>
            <person name="Stam W.T."/>
            <person name="Tice H."/>
            <person name="Bornberg-Bauer E."/>
            <person name="Green P.J."/>
            <person name="Pearson G.A."/>
            <person name="Procaccini G."/>
            <person name="Duarte C.M."/>
            <person name="Schmutz J."/>
            <person name="Reusch T.B.H."/>
            <person name="Van de Peer Y."/>
        </authorList>
    </citation>
    <scope>NUCLEOTIDE SEQUENCE [LARGE SCALE GENOMIC DNA]</scope>
    <source>
        <strain evidence="16">cv. Finnish</strain>
    </source>
</reference>
<keyword evidence="10 14" id="KW-0472">Membrane</keyword>
<evidence type="ECO:0000256" key="7">
    <source>
        <dbReference type="ARBA" id="ARBA00022777"/>
    </source>
</evidence>
<evidence type="ECO:0000256" key="3">
    <source>
        <dbReference type="ARBA" id="ARBA00022528"/>
    </source>
</evidence>
<dbReference type="EC" id="2.7.1.182" evidence="12"/>
<dbReference type="OrthoDB" id="5673at2759"/>
<keyword evidence="9 14" id="KW-1133">Transmembrane helix</keyword>
<proteinExistence type="inferred from homology"/>
<dbReference type="PANTHER" id="PTHR32523">
    <property type="entry name" value="PHYTOL KINASE 1, CHLOROPLASTIC"/>
    <property type="match status" value="1"/>
</dbReference>
<dbReference type="GO" id="GO:0016779">
    <property type="term" value="F:nucleotidyltransferase activity"/>
    <property type="evidence" value="ECO:0007669"/>
    <property type="project" value="UniProtKB-KW"/>
</dbReference>
<keyword evidence="15" id="KW-0548">Nucleotidyltransferase</keyword>
<dbReference type="PANTHER" id="PTHR32523:SF8">
    <property type="entry name" value="DOLICHOL KINASE"/>
    <property type="match status" value="1"/>
</dbReference>
<dbReference type="EMBL" id="LFYR01000090">
    <property type="protein sequence ID" value="KMZ76020.1"/>
    <property type="molecule type" value="Genomic_DNA"/>
</dbReference>
<keyword evidence="8" id="KW-0809">Transit peptide</keyword>
<comment type="caution">
    <text evidence="15">The sequence shown here is derived from an EMBL/GenBank/DDBJ whole genome shotgun (WGS) entry which is preliminary data.</text>
</comment>
<keyword evidence="4" id="KW-0934">Plastid</keyword>
<evidence type="ECO:0000256" key="13">
    <source>
        <dbReference type="ARBA" id="ARBA00048889"/>
    </source>
</evidence>
<evidence type="ECO:0000256" key="11">
    <source>
        <dbReference type="ARBA" id="ARBA00024015"/>
    </source>
</evidence>
<dbReference type="Proteomes" id="UP000036987">
    <property type="component" value="Unassembled WGS sequence"/>
</dbReference>
<dbReference type="GO" id="GO:0031969">
    <property type="term" value="C:chloroplast membrane"/>
    <property type="evidence" value="ECO:0007669"/>
    <property type="project" value="UniProtKB-SubCell"/>
</dbReference>
<evidence type="ECO:0000313" key="16">
    <source>
        <dbReference type="Proteomes" id="UP000036987"/>
    </source>
</evidence>
<feature type="transmembrane region" description="Helical" evidence="14">
    <location>
        <begin position="175"/>
        <end position="194"/>
    </location>
</feature>
<dbReference type="STRING" id="29655.A0A0K9Q5X9"/>
<dbReference type="GO" id="GO:0010276">
    <property type="term" value="F:phytol kinase activity"/>
    <property type="evidence" value="ECO:0000318"/>
    <property type="project" value="GO_Central"/>
</dbReference>
<comment type="similarity">
    <text evidence="2">Belongs to the polyprenol kinase family.</text>
</comment>
<evidence type="ECO:0000256" key="12">
    <source>
        <dbReference type="ARBA" id="ARBA00039024"/>
    </source>
</evidence>
<keyword evidence="7" id="KW-0418">Kinase</keyword>
<dbReference type="GO" id="GO:0010189">
    <property type="term" value="P:vitamin E biosynthetic process"/>
    <property type="evidence" value="ECO:0000318"/>
    <property type="project" value="GO_Central"/>
</dbReference>
<evidence type="ECO:0000256" key="8">
    <source>
        <dbReference type="ARBA" id="ARBA00022946"/>
    </source>
</evidence>
<name>A0A0K9Q5X9_ZOSMR</name>
<evidence type="ECO:0000256" key="1">
    <source>
        <dbReference type="ARBA" id="ARBA00004508"/>
    </source>
</evidence>
<dbReference type="GO" id="GO:0009507">
    <property type="term" value="C:chloroplast"/>
    <property type="evidence" value="ECO:0000318"/>
    <property type="project" value="GO_Central"/>
</dbReference>
<feature type="transmembrane region" description="Helical" evidence="14">
    <location>
        <begin position="234"/>
        <end position="255"/>
    </location>
</feature>
<evidence type="ECO:0000256" key="9">
    <source>
        <dbReference type="ARBA" id="ARBA00022989"/>
    </source>
</evidence>
<dbReference type="OMA" id="SWPIFST"/>
<keyword evidence="16" id="KW-1185">Reference proteome</keyword>
<accession>A0A0K9Q5X9</accession>
<evidence type="ECO:0000256" key="6">
    <source>
        <dbReference type="ARBA" id="ARBA00022692"/>
    </source>
</evidence>
<evidence type="ECO:0000256" key="2">
    <source>
        <dbReference type="ARBA" id="ARBA00010794"/>
    </source>
</evidence>
<keyword evidence="5 15" id="KW-0808">Transferase</keyword>
<evidence type="ECO:0000256" key="4">
    <source>
        <dbReference type="ARBA" id="ARBA00022640"/>
    </source>
</evidence>
<gene>
    <name evidence="15" type="ORF">ZOSMA_107G00160</name>
</gene>
<feature type="transmembrane region" description="Helical" evidence="14">
    <location>
        <begin position="134"/>
        <end position="154"/>
    </location>
</feature>
<organism evidence="15 16">
    <name type="scientific">Zostera marina</name>
    <name type="common">Eelgrass</name>
    <dbReference type="NCBI Taxonomy" id="29655"/>
    <lineage>
        <taxon>Eukaryota</taxon>
        <taxon>Viridiplantae</taxon>
        <taxon>Streptophyta</taxon>
        <taxon>Embryophyta</taxon>
        <taxon>Tracheophyta</taxon>
        <taxon>Spermatophyta</taxon>
        <taxon>Magnoliopsida</taxon>
        <taxon>Liliopsida</taxon>
        <taxon>Zosteraceae</taxon>
        <taxon>Zostera</taxon>
    </lineage>
</organism>
<comment type="pathway">
    <text evidence="11">Cofactor biosynthesis; tocopherol biosynthesis.</text>
</comment>
<keyword evidence="3" id="KW-0150">Chloroplast</keyword>
<comment type="catalytic activity">
    <reaction evidence="13">
        <text>phytol + CTP = phytyl phosphate + CDP + H(+)</text>
        <dbReference type="Rhea" id="RHEA:38055"/>
        <dbReference type="ChEBI" id="CHEBI:15378"/>
        <dbReference type="ChEBI" id="CHEBI:17327"/>
        <dbReference type="ChEBI" id="CHEBI:37563"/>
        <dbReference type="ChEBI" id="CHEBI:58069"/>
        <dbReference type="ChEBI" id="CHEBI:75483"/>
        <dbReference type="EC" id="2.7.1.182"/>
    </reaction>
</comment>
<evidence type="ECO:0000256" key="14">
    <source>
        <dbReference type="SAM" id="Phobius"/>
    </source>
</evidence>
<feature type="transmembrane region" description="Helical" evidence="14">
    <location>
        <begin position="112"/>
        <end position="128"/>
    </location>
</feature>
<evidence type="ECO:0000313" key="15">
    <source>
        <dbReference type="EMBL" id="KMZ76020.1"/>
    </source>
</evidence>
<sequence>MTTWRSAPCFSSFYASFSPSYYSHCSSSLVRQWWRRPSTVEMACCDGAMRFFTTSSCRARRARCVISSVFSPTIIQDAGATVVSLGGAYSLVRIFDVLTDQNVIDQKLSRKIVHVLSGLLFVFSWPLFSSSMEARIFASIVPLLNSFRLVIYGLSLAKDEGLIKSVTREGNPKELLRGPLYYVLVLLFCVITFWRNSPVGIISLTMMSAGDGFADIVGRRYGKVKLPYNGDKSLAGSMSMFFSGFFTSLGMLYYYSSLGFIELDWSNMVEKVALVSGVATIVESFPIGDVLDDNISVPLSSILMAILVFGTPAL</sequence>
<protein>
    <recommendedName>
        <fullName evidence="12">phytol kinase</fullName>
        <ecNumber evidence="12">2.7.1.182</ecNumber>
    </recommendedName>
</protein>